<protein>
    <submittedName>
        <fullName evidence="1">Uncharacterized protein</fullName>
    </submittedName>
</protein>
<reference evidence="1" key="2">
    <citation type="journal article" date="2015" name="Data Brief">
        <title>Shoot transcriptome of the giant reed, Arundo donax.</title>
        <authorList>
            <person name="Barrero R.A."/>
            <person name="Guerrero F.D."/>
            <person name="Moolhuijzen P."/>
            <person name="Goolsby J.A."/>
            <person name="Tidwell J."/>
            <person name="Bellgard S.E."/>
            <person name="Bellgard M.I."/>
        </authorList>
    </citation>
    <scope>NUCLEOTIDE SEQUENCE</scope>
    <source>
        <tissue evidence="1">Shoot tissue taken approximately 20 cm above the soil surface</tissue>
    </source>
</reference>
<reference evidence="1" key="1">
    <citation type="submission" date="2014-09" db="EMBL/GenBank/DDBJ databases">
        <authorList>
            <person name="Magalhaes I.L.F."/>
            <person name="Oliveira U."/>
            <person name="Santos F.R."/>
            <person name="Vidigal T.H.D.A."/>
            <person name="Brescovit A.D."/>
            <person name="Santos A.J."/>
        </authorList>
    </citation>
    <scope>NUCLEOTIDE SEQUENCE</scope>
    <source>
        <tissue evidence="1">Shoot tissue taken approximately 20 cm above the soil surface</tissue>
    </source>
</reference>
<name>A0A0A9ADK0_ARUDO</name>
<dbReference type="EMBL" id="GBRH01248186">
    <property type="protein sequence ID" value="JAD49709.1"/>
    <property type="molecule type" value="Transcribed_RNA"/>
</dbReference>
<dbReference type="AlphaFoldDB" id="A0A0A9ADK0"/>
<evidence type="ECO:0000313" key="1">
    <source>
        <dbReference type="EMBL" id="JAD49709.1"/>
    </source>
</evidence>
<sequence>MQSENLDTRLNPLQRRNLSATWF</sequence>
<accession>A0A0A9ADK0</accession>
<organism evidence="1">
    <name type="scientific">Arundo donax</name>
    <name type="common">Giant reed</name>
    <name type="synonym">Donax arundinaceus</name>
    <dbReference type="NCBI Taxonomy" id="35708"/>
    <lineage>
        <taxon>Eukaryota</taxon>
        <taxon>Viridiplantae</taxon>
        <taxon>Streptophyta</taxon>
        <taxon>Embryophyta</taxon>
        <taxon>Tracheophyta</taxon>
        <taxon>Spermatophyta</taxon>
        <taxon>Magnoliopsida</taxon>
        <taxon>Liliopsida</taxon>
        <taxon>Poales</taxon>
        <taxon>Poaceae</taxon>
        <taxon>PACMAD clade</taxon>
        <taxon>Arundinoideae</taxon>
        <taxon>Arundineae</taxon>
        <taxon>Arundo</taxon>
    </lineage>
</organism>
<proteinExistence type="predicted"/>